<reference evidence="3 4" key="1">
    <citation type="submission" date="2018-11" db="EMBL/GenBank/DDBJ databases">
        <title>Sequencing the genomes of 1000 actinobacteria strains.</title>
        <authorList>
            <person name="Klenk H.-P."/>
        </authorList>
    </citation>
    <scope>NUCLEOTIDE SEQUENCE [LARGE SCALE GENOMIC DNA]</scope>
    <source>
        <strain evidence="3 4">DSM 44254</strain>
    </source>
</reference>
<comment type="caution">
    <text evidence="3">The sequence shown here is derived from an EMBL/GenBank/DDBJ whole genome shotgun (WGS) entry which is preliminary data.</text>
</comment>
<dbReference type="InterPro" id="IPR024516">
    <property type="entry name" value="Mce_C"/>
</dbReference>
<evidence type="ECO:0000259" key="2">
    <source>
        <dbReference type="Pfam" id="PF11887"/>
    </source>
</evidence>
<keyword evidence="4" id="KW-1185">Reference proteome</keyword>
<dbReference type="NCBIfam" id="TIGR00996">
    <property type="entry name" value="Mtu_fam_mce"/>
    <property type="match status" value="1"/>
</dbReference>
<protein>
    <submittedName>
        <fullName evidence="3">Phospholipid/cholesterol/gamma-HCH transport system substrate-binding protein</fullName>
    </submittedName>
</protein>
<organism evidence="3 4">
    <name type="scientific">Actinocorallia herbida</name>
    <dbReference type="NCBI Taxonomy" id="58109"/>
    <lineage>
        <taxon>Bacteria</taxon>
        <taxon>Bacillati</taxon>
        <taxon>Actinomycetota</taxon>
        <taxon>Actinomycetes</taxon>
        <taxon>Streptosporangiales</taxon>
        <taxon>Thermomonosporaceae</taxon>
        <taxon>Actinocorallia</taxon>
    </lineage>
</organism>
<evidence type="ECO:0000313" key="3">
    <source>
        <dbReference type="EMBL" id="ROO91187.1"/>
    </source>
</evidence>
<name>A0A3N1DCF2_9ACTN</name>
<feature type="domain" description="Mammalian cell entry C-terminal" evidence="2">
    <location>
        <begin position="119"/>
        <end position="338"/>
    </location>
</feature>
<gene>
    <name evidence="3" type="ORF">EDD29_8937</name>
</gene>
<evidence type="ECO:0000259" key="1">
    <source>
        <dbReference type="Pfam" id="PF02470"/>
    </source>
</evidence>
<dbReference type="InterPro" id="IPR052336">
    <property type="entry name" value="MlaD_Phospholipid_Transporter"/>
</dbReference>
<dbReference type="EMBL" id="RJKE01000001">
    <property type="protein sequence ID" value="ROO91187.1"/>
    <property type="molecule type" value="Genomic_DNA"/>
</dbReference>
<dbReference type="InterPro" id="IPR003399">
    <property type="entry name" value="Mce/MlaD"/>
</dbReference>
<feature type="domain" description="Mce/MlaD" evidence="1">
    <location>
        <begin position="38"/>
        <end position="112"/>
    </location>
</feature>
<dbReference type="GO" id="GO:0051701">
    <property type="term" value="P:biological process involved in interaction with host"/>
    <property type="evidence" value="ECO:0007669"/>
    <property type="project" value="TreeGrafter"/>
</dbReference>
<evidence type="ECO:0000313" key="4">
    <source>
        <dbReference type="Proteomes" id="UP000272400"/>
    </source>
</evidence>
<dbReference type="Pfam" id="PF11887">
    <property type="entry name" value="Mce4_CUP1"/>
    <property type="match status" value="1"/>
</dbReference>
<dbReference type="PANTHER" id="PTHR33371">
    <property type="entry name" value="INTERMEMBRANE PHOSPHOLIPID TRANSPORT SYSTEM BINDING PROTEIN MLAD-RELATED"/>
    <property type="match status" value="1"/>
</dbReference>
<accession>A0A3N1DCF2</accession>
<dbReference type="Pfam" id="PF02470">
    <property type="entry name" value="MlaD"/>
    <property type="match status" value="1"/>
</dbReference>
<dbReference type="AlphaFoldDB" id="A0A3N1DCF2"/>
<dbReference type="OrthoDB" id="3460188at2"/>
<dbReference type="RefSeq" id="WP_123670040.1">
    <property type="nucleotide sequence ID" value="NZ_RJKE01000001.1"/>
</dbReference>
<dbReference type="PANTHER" id="PTHR33371:SF19">
    <property type="entry name" value="MCE-FAMILY PROTEIN MCE4A"/>
    <property type="match status" value="1"/>
</dbReference>
<dbReference type="GO" id="GO:0005576">
    <property type="term" value="C:extracellular region"/>
    <property type="evidence" value="ECO:0007669"/>
    <property type="project" value="TreeGrafter"/>
</dbReference>
<sequence>MSEKIRLRSLGVAFLVVCALLLALCVAFYQKAFTPVVKVRFTTDRAGLQLLEHSDVKIRGLIVGEVRSISADGDGAVLELAIQDDKARFVPSNATGRLLPKTLFGEKYVDLAVPAQPGEPVRDGVVLAQDTSQETVEINKVLDDVLPLLQAVEPAKLNATLNAIATALDGRGDQLGDTLEQLDGLLGKVNPELKQLLYDFEAAGDVSQVYANATPDLMRALRNINVTSGTIVEKEAAIESLIPAVTAVADKGTRFMFDNGNKIVGVNIASKQVLQLLATYSPSFPCIFDGIDVMAPRANEAFGDNKRPSSNLYIEIVKPRPAYKYPLDLPEAKDYRKPRCYGLPNPEVPFPDYVALDGTEDDIWWKQRGMSEMFVQPGSDMSQEDLVKAVAAPTLQQDASEVPDFATLLLGPLVGGKVVTLK</sequence>
<dbReference type="Proteomes" id="UP000272400">
    <property type="component" value="Unassembled WGS sequence"/>
</dbReference>
<proteinExistence type="predicted"/>
<dbReference type="InterPro" id="IPR005693">
    <property type="entry name" value="Mce"/>
</dbReference>